<feature type="domain" description="RNA polymerase sigma-70 region 2" evidence="7">
    <location>
        <begin position="109"/>
        <end position="173"/>
    </location>
</feature>
<dbReference type="InterPro" id="IPR013324">
    <property type="entry name" value="RNA_pol_sigma_r3/r4-like"/>
</dbReference>
<gene>
    <name evidence="9" type="primary">rpoE_2</name>
    <name evidence="9" type="ORF">ENSA7_06840</name>
</gene>
<dbReference type="PANTHER" id="PTHR43133:SF8">
    <property type="entry name" value="RNA POLYMERASE SIGMA FACTOR HI_1459-RELATED"/>
    <property type="match status" value="1"/>
</dbReference>
<evidence type="ECO:0000256" key="4">
    <source>
        <dbReference type="ARBA" id="ARBA00023125"/>
    </source>
</evidence>
<protein>
    <submittedName>
        <fullName evidence="9">ECF RNA polymerase sigma-E factor</fullName>
    </submittedName>
</protein>
<dbReference type="InterPro" id="IPR013325">
    <property type="entry name" value="RNA_pol_sigma_r2"/>
</dbReference>
<dbReference type="InterPro" id="IPR039425">
    <property type="entry name" value="RNA_pol_sigma-70-like"/>
</dbReference>
<dbReference type="AlphaFoldDB" id="A0A2S9YX07"/>
<dbReference type="Pfam" id="PF04542">
    <property type="entry name" value="Sigma70_r2"/>
    <property type="match status" value="1"/>
</dbReference>
<dbReference type="InterPro" id="IPR007627">
    <property type="entry name" value="RNA_pol_sigma70_r2"/>
</dbReference>
<feature type="compositionally biased region" description="Basic and acidic residues" evidence="6">
    <location>
        <begin position="76"/>
        <end position="89"/>
    </location>
</feature>
<comment type="similarity">
    <text evidence="1">Belongs to the sigma-70 factor family. ECF subfamily.</text>
</comment>
<dbReference type="Gene3D" id="1.10.10.10">
    <property type="entry name" value="Winged helix-like DNA-binding domain superfamily/Winged helix DNA-binding domain"/>
    <property type="match status" value="1"/>
</dbReference>
<evidence type="ECO:0000313" key="9">
    <source>
        <dbReference type="EMBL" id="PRQ09623.1"/>
    </source>
</evidence>
<dbReference type="Proteomes" id="UP000238823">
    <property type="component" value="Unassembled WGS sequence"/>
</dbReference>
<comment type="caution">
    <text evidence="9">The sequence shown here is derived from an EMBL/GenBank/DDBJ whole genome shotgun (WGS) entry which is preliminary data.</text>
</comment>
<dbReference type="SUPFAM" id="SSF88659">
    <property type="entry name" value="Sigma3 and sigma4 domains of RNA polymerase sigma factors"/>
    <property type="match status" value="1"/>
</dbReference>
<dbReference type="EMBL" id="PVNL01000015">
    <property type="protein sequence ID" value="PRQ09623.1"/>
    <property type="molecule type" value="Genomic_DNA"/>
</dbReference>
<dbReference type="GO" id="GO:0016987">
    <property type="term" value="F:sigma factor activity"/>
    <property type="evidence" value="ECO:0007669"/>
    <property type="project" value="UniProtKB-KW"/>
</dbReference>
<evidence type="ECO:0000259" key="8">
    <source>
        <dbReference type="Pfam" id="PF08281"/>
    </source>
</evidence>
<evidence type="ECO:0000256" key="2">
    <source>
        <dbReference type="ARBA" id="ARBA00023015"/>
    </source>
</evidence>
<evidence type="ECO:0000256" key="1">
    <source>
        <dbReference type="ARBA" id="ARBA00010641"/>
    </source>
</evidence>
<dbReference type="GO" id="GO:0003677">
    <property type="term" value="F:DNA binding"/>
    <property type="evidence" value="ECO:0007669"/>
    <property type="project" value="UniProtKB-KW"/>
</dbReference>
<dbReference type="Pfam" id="PF08281">
    <property type="entry name" value="Sigma70_r4_2"/>
    <property type="match status" value="1"/>
</dbReference>
<keyword evidence="3" id="KW-0731">Sigma factor</keyword>
<feature type="domain" description="RNA polymerase sigma factor 70 region 4 type 2" evidence="8">
    <location>
        <begin position="222"/>
        <end position="274"/>
    </location>
</feature>
<keyword evidence="2" id="KW-0805">Transcription regulation</keyword>
<dbReference type="InterPro" id="IPR036388">
    <property type="entry name" value="WH-like_DNA-bd_sf"/>
</dbReference>
<dbReference type="NCBIfam" id="TIGR02937">
    <property type="entry name" value="sigma70-ECF"/>
    <property type="match status" value="1"/>
</dbReference>
<evidence type="ECO:0000259" key="7">
    <source>
        <dbReference type="Pfam" id="PF04542"/>
    </source>
</evidence>
<name>A0A2S9YX07_9BACT</name>
<dbReference type="SUPFAM" id="SSF88946">
    <property type="entry name" value="Sigma2 domain of RNA polymerase sigma factors"/>
    <property type="match status" value="1"/>
</dbReference>
<dbReference type="Gene3D" id="1.10.1740.10">
    <property type="match status" value="1"/>
</dbReference>
<sequence>MIQPSRRTSGCLEPDQRSGVTRARAATVYAPVNPDSRTEPAGDAAPPEAAAPEPVEPVEPAEPAEPAPQPKRRFRGKPESEEVRAARDARDRRLVRRLKQGDERAFQELVQTYQDRIFGLVFRMIGNRQEAEDIAQEVFISVHRGIANYRGEGRFYTWLYRIASNTCKNRIKYLKGRNFHRASDIDETPAAHTRGEDGGPIVALQSAVPGPEATMTANRLERAIQAEIAQLEPEHRLLIVLRDIQGLSYAEILNITGLQEGTLKSRLHRARLALKVRLQPYLE</sequence>
<reference evidence="9 10" key="1">
    <citation type="submission" date="2018-03" db="EMBL/GenBank/DDBJ databases">
        <title>Draft Genome Sequences of the Obligatory Marine Myxobacteria Enhygromyxa salina SWB007.</title>
        <authorList>
            <person name="Poehlein A."/>
            <person name="Moghaddam J.A."/>
            <person name="Harms H."/>
            <person name="Alanjari M."/>
            <person name="Koenig G.M."/>
            <person name="Daniel R."/>
            <person name="Schaeberle T.F."/>
        </authorList>
    </citation>
    <scope>NUCLEOTIDE SEQUENCE [LARGE SCALE GENOMIC DNA]</scope>
    <source>
        <strain evidence="9 10">SWB007</strain>
    </source>
</reference>
<dbReference type="OrthoDB" id="5513261at2"/>
<evidence type="ECO:0000256" key="6">
    <source>
        <dbReference type="SAM" id="MobiDB-lite"/>
    </source>
</evidence>
<keyword evidence="5" id="KW-0804">Transcription</keyword>
<feature type="region of interest" description="Disordered" evidence="6">
    <location>
        <begin position="1"/>
        <end position="89"/>
    </location>
</feature>
<dbReference type="InterPro" id="IPR013249">
    <property type="entry name" value="RNA_pol_sigma70_r4_t2"/>
</dbReference>
<dbReference type="InterPro" id="IPR014284">
    <property type="entry name" value="RNA_pol_sigma-70_dom"/>
</dbReference>
<evidence type="ECO:0000256" key="3">
    <source>
        <dbReference type="ARBA" id="ARBA00023082"/>
    </source>
</evidence>
<evidence type="ECO:0000313" key="10">
    <source>
        <dbReference type="Proteomes" id="UP000238823"/>
    </source>
</evidence>
<accession>A0A2S9YX07</accession>
<keyword evidence="4" id="KW-0238">DNA-binding</keyword>
<evidence type="ECO:0000256" key="5">
    <source>
        <dbReference type="ARBA" id="ARBA00023163"/>
    </source>
</evidence>
<dbReference type="CDD" id="cd06171">
    <property type="entry name" value="Sigma70_r4"/>
    <property type="match status" value="1"/>
</dbReference>
<dbReference type="GO" id="GO:0006352">
    <property type="term" value="P:DNA-templated transcription initiation"/>
    <property type="evidence" value="ECO:0007669"/>
    <property type="project" value="InterPro"/>
</dbReference>
<dbReference type="PANTHER" id="PTHR43133">
    <property type="entry name" value="RNA POLYMERASE ECF-TYPE SIGMA FACTO"/>
    <property type="match status" value="1"/>
</dbReference>
<feature type="compositionally biased region" description="Low complexity" evidence="6">
    <location>
        <begin position="44"/>
        <end position="53"/>
    </location>
</feature>
<proteinExistence type="inferred from homology"/>
<organism evidence="9 10">
    <name type="scientific">Enhygromyxa salina</name>
    <dbReference type="NCBI Taxonomy" id="215803"/>
    <lineage>
        <taxon>Bacteria</taxon>
        <taxon>Pseudomonadati</taxon>
        <taxon>Myxococcota</taxon>
        <taxon>Polyangia</taxon>
        <taxon>Nannocystales</taxon>
        <taxon>Nannocystaceae</taxon>
        <taxon>Enhygromyxa</taxon>
    </lineage>
</organism>